<feature type="compositionally biased region" description="Low complexity" evidence="2">
    <location>
        <begin position="1"/>
        <end position="15"/>
    </location>
</feature>
<protein>
    <recommendedName>
        <fullName evidence="3">DNL-type domain-containing protein</fullName>
    </recommendedName>
</protein>
<accession>A0ABD3K7B4</accession>
<comment type="caution">
    <text evidence="4">The sequence shown here is derived from an EMBL/GenBank/DDBJ whole genome shotgun (WGS) entry which is preliminary data.</text>
</comment>
<dbReference type="GO" id="GO:0008270">
    <property type="term" value="F:zinc ion binding"/>
    <property type="evidence" value="ECO:0007669"/>
    <property type="project" value="UniProtKB-KW"/>
</dbReference>
<dbReference type="PANTHER" id="PTHR20922:SF19">
    <property type="entry name" value="F24J5.3"/>
    <property type="match status" value="1"/>
</dbReference>
<dbReference type="AlphaFoldDB" id="A0ABD3K7B4"/>
<dbReference type="PROSITE" id="PS51501">
    <property type="entry name" value="ZF_DNL"/>
    <property type="match status" value="1"/>
</dbReference>
<dbReference type="InterPro" id="IPR024158">
    <property type="entry name" value="Mt_import_TIM15"/>
</dbReference>
<keyword evidence="1" id="KW-0479">Metal-binding</keyword>
<dbReference type="Proteomes" id="UP001634007">
    <property type="component" value="Unassembled WGS sequence"/>
</dbReference>
<evidence type="ECO:0000259" key="3">
    <source>
        <dbReference type="PROSITE" id="PS51501"/>
    </source>
</evidence>
<dbReference type="Pfam" id="PF05180">
    <property type="entry name" value="zf-DNL"/>
    <property type="match status" value="1"/>
</dbReference>
<dbReference type="EMBL" id="JBJKBG010000007">
    <property type="protein sequence ID" value="KAL3731535.1"/>
    <property type="molecule type" value="Genomic_DNA"/>
</dbReference>
<proteinExistence type="predicted"/>
<keyword evidence="1" id="KW-0862">Zinc</keyword>
<organism evidence="4 5">
    <name type="scientific">Eucalyptus globulus</name>
    <name type="common">Tasmanian blue gum</name>
    <dbReference type="NCBI Taxonomy" id="34317"/>
    <lineage>
        <taxon>Eukaryota</taxon>
        <taxon>Viridiplantae</taxon>
        <taxon>Streptophyta</taxon>
        <taxon>Embryophyta</taxon>
        <taxon>Tracheophyta</taxon>
        <taxon>Spermatophyta</taxon>
        <taxon>Magnoliopsida</taxon>
        <taxon>eudicotyledons</taxon>
        <taxon>Gunneridae</taxon>
        <taxon>Pentapetalae</taxon>
        <taxon>rosids</taxon>
        <taxon>malvids</taxon>
        <taxon>Myrtales</taxon>
        <taxon>Myrtaceae</taxon>
        <taxon>Myrtoideae</taxon>
        <taxon>Eucalypteae</taxon>
        <taxon>Eucalyptus</taxon>
    </lineage>
</organism>
<gene>
    <name evidence="4" type="ORF">ACJRO7_028421</name>
</gene>
<evidence type="ECO:0000256" key="1">
    <source>
        <dbReference type="PROSITE-ProRule" id="PRU00834"/>
    </source>
</evidence>
<evidence type="ECO:0000313" key="5">
    <source>
        <dbReference type="Proteomes" id="UP001634007"/>
    </source>
</evidence>
<dbReference type="InterPro" id="IPR007853">
    <property type="entry name" value="Znf_DNL-typ"/>
</dbReference>
<evidence type="ECO:0000256" key="2">
    <source>
        <dbReference type="SAM" id="MobiDB-lite"/>
    </source>
</evidence>
<keyword evidence="1" id="KW-0863">Zinc-finger</keyword>
<reference evidence="4 5" key="1">
    <citation type="submission" date="2024-11" db="EMBL/GenBank/DDBJ databases">
        <title>Chromosome-level genome assembly of Eucalyptus globulus Labill. provides insights into its genome evolution.</title>
        <authorList>
            <person name="Li X."/>
        </authorList>
    </citation>
    <scope>NUCLEOTIDE SEQUENCE [LARGE SCALE GENOMIC DNA]</scope>
    <source>
        <strain evidence="4">CL2024</strain>
        <tissue evidence="4">Fresh tender leaves</tissue>
    </source>
</reference>
<name>A0ABD3K7B4_EUCGL</name>
<feature type="domain" description="DNL-type" evidence="3">
    <location>
        <begin position="96"/>
        <end position="185"/>
    </location>
</feature>
<dbReference type="PANTHER" id="PTHR20922">
    <property type="entry name" value="DNL-TYPE ZINC FINGER PROTEIN"/>
    <property type="match status" value="1"/>
</dbReference>
<sequence length="185" mass="20728">MAATVTTRYPPTVRPLSSSRQALLHRPSSSCCPLRPPRDEPALASSRLRVSLPTVGPRKRGLGLPLVLCSLEGQSETDPASPPSDSTARLHLNLEHPRRRLLVQFTCNECGERTQRLVNKLAYERGLIFVQAHLSGGFKVRRVTFGSWSTFGIPLHPRLSFSIMKCPQALEKEIRQLERKFHLSI</sequence>
<feature type="region of interest" description="Disordered" evidence="2">
    <location>
        <begin position="1"/>
        <end position="42"/>
    </location>
</feature>
<evidence type="ECO:0000313" key="4">
    <source>
        <dbReference type="EMBL" id="KAL3731535.1"/>
    </source>
</evidence>
<keyword evidence="5" id="KW-1185">Reference proteome</keyword>